<feature type="transmembrane region" description="Helical" evidence="1">
    <location>
        <begin position="38"/>
        <end position="59"/>
    </location>
</feature>
<dbReference type="PATRIC" id="fig|743722.3.peg.5133"/>
<proteinExistence type="predicted"/>
<reference evidence="2" key="1">
    <citation type="submission" date="2011-03" db="EMBL/GenBank/DDBJ databases">
        <title>Complete sequence of Sphingobacterium sp. 21.</title>
        <authorList>
            <consortium name="US DOE Joint Genome Institute"/>
            <person name="Lucas S."/>
            <person name="Copeland A."/>
            <person name="Lapidus A."/>
            <person name="Cheng J.-F."/>
            <person name="Goodwin L."/>
            <person name="Pitluck S."/>
            <person name="Davenport K."/>
            <person name="Detter J.C."/>
            <person name="Han C."/>
            <person name="Tapia R."/>
            <person name="Land M."/>
            <person name="Hauser L."/>
            <person name="Kyrpides N."/>
            <person name="Ivanova N."/>
            <person name="Ovchinnikova G."/>
            <person name="Pagani I."/>
            <person name="Siebers A.K."/>
            <person name="Allgaier M."/>
            <person name="Thelen M.P."/>
            <person name="Hugenholtz P."/>
            <person name="Woyke T."/>
        </authorList>
    </citation>
    <scope>NUCLEOTIDE SEQUENCE</scope>
    <source>
        <strain evidence="2">21</strain>
    </source>
</reference>
<sequence>MDVQGFFIRYLLLPLFAIVAAILLVLKNKNQRFCSNKKLITILLLLGLFLGLPGLLGLLQLNYMPWGYTFSVMYNFIVGSIVVYVLATRYEYELDTQKVYIGFFCLVAIMLGFYIHLLLFERFSTREMEFWAATSTCNFMLPLFFWWSYRALLAVPAEIYKVWQYPQKPLQLELDALDFNRMLVLELEIFKSVTDREPIRVKVKAPAEMNFGDWFYKFIEDYNLKFPNKPIRFNDQERRPFLWIFFIKNAFFKRNSFIDPDLNIRQNGITEKMTIYAKRVSVNEAKMRAQDDDESIFI</sequence>
<feature type="transmembrane region" description="Helical" evidence="1">
    <location>
        <begin position="130"/>
        <end position="149"/>
    </location>
</feature>
<evidence type="ECO:0000256" key="1">
    <source>
        <dbReference type="SAM" id="Phobius"/>
    </source>
</evidence>
<dbReference type="EMBL" id="CP002584">
    <property type="protein sequence ID" value="ADZ81343.1"/>
    <property type="molecule type" value="Genomic_DNA"/>
</dbReference>
<dbReference type="eggNOG" id="ENOG502Z9R5">
    <property type="taxonomic scope" value="Bacteria"/>
</dbReference>
<accession>F4C6C0</accession>
<keyword evidence="1" id="KW-0472">Membrane</keyword>
<dbReference type="AlphaFoldDB" id="F4C6C0"/>
<dbReference type="Pfam" id="PF17555">
    <property type="entry name" value="TssN"/>
    <property type="match status" value="1"/>
</dbReference>
<feature type="transmembrane region" description="Helical" evidence="1">
    <location>
        <begin position="99"/>
        <end position="118"/>
    </location>
</feature>
<dbReference type="HOGENOM" id="CLU_074762_1_0_10"/>
<dbReference type="InterPro" id="IPR035177">
    <property type="entry name" value="TssN"/>
</dbReference>
<dbReference type="OrthoDB" id="1024052at2"/>
<keyword evidence="1" id="KW-1133">Transmembrane helix</keyword>
<gene>
    <name evidence="2" type="ordered locus">Sph21_4836</name>
</gene>
<feature type="transmembrane region" description="Helical" evidence="1">
    <location>
        <begin position="6"/>
        <end position="26"/>
    </location>
</feature>
<dbReference type="STRING" id="743722.Sph21_4836"/>
<evidence type="ECO:0008006" key="3">
    <source>
        <dbReference type="Google" id="ProtNLM"/>
    </source>
</evidence>
<feature type="transmembrane region" description="Helical" evidence="1">
    <location>
        <begin position="65"/>
        <end position="87"/>
    </location>
</feature>
<name>F4C6C0_SPHS2</name>
<organism evidence="2">
    <name type="scientific">Sphingobacterium sp. (strain 21)</name>
    <dbReference type="NCBI Taxonomy" id="743722"/>
    <lineage>
        <taxon>Bacteria</taxon>
        <taxon>Pseudomonadati</taxon>
        <taxon>Bacteroidota</taxon>
        <taxon>Sphingobacteriia</taxon>
        <taxon>Sphingobacteriales</taxon>
        <taxon>Sphingobacteriaceae</taxon>
        <taxon>Sphingobacterium</taxon>
    </lineage>
</organism>
<keyword evidence="1" id="KW-0812">Transmembrane</keyword>
<evidence type="ECO:0000313" key="2">
    <source>
        <dbReference type="EMBL" id="ADZ81343.1"/>
    </source>
</evidence>
<protein>
    <recommendedName>
        <fullName evidence="3">TssN family type VI secretion system protein</fullName>
    </recommendedName>
</protein>
<dbReference type="KEGG" id="shg:Sph21_4836"/>